<dbReference type="KEGG" id="hau:Haur_1425"/>
<dbReference type="PROSITE" id="PS50977">
    <property type="entry name" value="HTH_TETR_2"/>
    <property type="match status" value="1"/>
</dbReference>
<dbReference type="PANTHER" id="PTHR30055:SF212">
    <property type="entry name" value="TETR-FAMILY FAMILY TRANSCRIPTIONAL REGULATOR"/>
    <property type="match status" value="1"/>
</dbReference>
<evidence type="ECO:0000313" key="6">
    <source>
        <dbReference type="EMBL" id="ABX04069.1"/>
    </source>
</evidence>
<accession>A9B3A6</accession>
<dbReference type="InterPro" id="IPR001647">
    <property type="entry name" value="HTH_TetR"/>
</dbReference>
<evidence type="ECO:0000256" key="1">
    <source>
        <dbReference type="ARBA" id="ARBA00023015"/>
    </source>
</evidence>
<evidence type="ECO:0000259" key="5">
    <source>
        <dbReference type="PROSITE" id="PS50977"/>
    </source>
</evidence>
<keyword evidence="2 4" id="KW-0238">DNA-binding</keyword>
<proteinExistence type="predicted"/>
<dbReference type="InterPro" id="IPR050109">
    <property type="entry name" value="HTH-type_TetR-like_transc_reg"/>
</dbReference>
<evidence type="ECO:0000256" key="2">
    <source>
        <dbReference type="ARBA" id="ARBA00023125"/>
    </source>
</evidence>
<keyword evidence="3" id="KW-0804">Transcription</keyword>
<keyword evidence="1" id="KW-0805">Transcription regulation</keyword>
<sequence>MEWKQAMGSKERRERIKQATREGILNGARQIAQAEGWSGLTIRKVAELIEYSPSMVYEYFASKEAILEALLEIGFQQLTNAMQQASAAHVDPYQRLQAIALAYWRFAQANPDLYQVMHGMDGVTVNPELRNQAAWPTCLLVEQDLQSLLIDEQVTSPNLREDSEILWATLHGIVSLVLSQRLSQAEQIEARIQRTTQALLQGLLMTNS</sequence>
<dbReference type="Gene3D" id="1.10.357.10">
    <property type="entry name" value="Tetracycline Repressor, domain 2"/>
    <property type="match status" value="1"/>
</dbReference>
<feature type="DNA-binding region" description="H-T-H motif" evidence="4">
    <location>
        <begin position="41"/>
        <end position="60"/>
    </location>
</feature>
<name>A9B3A6_HERA2</name>
<reference evidence="6 7" key="1">
    <citation type="journal article" date="2011" name="Stand. Genomic Sci.">
        <title>Complete genome sequence of the filamentous gliding predatory bacterium Herpetosiphon aurantiacus type strain (114-95(T)).</title>
        <authorList>
            <person name="Kiss H."/>
            <person name="Nett M."/>
            <person name="Domin N."/>
            <person name="Martin K."/>
            <person name="Maresca J.A."/>
            <person name="Copeland A."/>
            <person name="Lapidus A."/>
            <person name="Lucas S."/>
            <person name="Berry K.W."/>
            <person name="Glavina Del Rio T."/>
            <person name="Dalin E."/>
            <person name="Tice H."/>
            <person name="Pitluck S."/>
            <person name="Richardson P."/>
            <person name="Bruce D."/>
            <person name="Goodwin L."/>
            <person name="Han C."/>
            <person name="Detter J.C."/>
            <person name="Schmutz J."/>
            <person name="Brettin T."/>
            <person name="Land M."/>
            <person name="Hauser L."/>
            <person name="Kyrpides N.C."/>
            <person name="Ivanova N."/>
            <person name="Goker M."/>
            <person name="Woyke T."/>
            <person name="Klenk H.P."/>
            <person name="Bryant D.A."/>
        </authorList>
    </citation>
    <scope>NUCLEOTIDE SEQUENCE [LARGE SCALE GENOMIC DNA]</scope>
    <source>
        <strain evidence="7">ATCC 23779 / DSM 785 / 114-95</strain>
    </source>
</reference>
<protein>
    <submittedName>
        <fullName evidence="6">Transcriptional regulator, TetR family</fullName>
    </submittedName>
</protein>
<dbReference type="GO" id="GO:0000976">
    <property type="term" value="F:transcription cis-regulatory region binding"/>
    <property type="evidence" value="ECO:0007669"/>
    <property type="project" value="TreeGrafter"/>
</dbReference>
<dbReference type="Pfam" id="PF13305">
    <property type="entry name" value="TetR_C_33"/>
    <property type="match status" value="1"/>
</dbReference>
<feature type="domain" description="HTH tetR-type" evidence="5">
    <location>
        <begin position="18"/>
        <end position="78"/>
    </location>
</feature>
<dbReference type="BioCyc" id="HAUR316274:GHYA-1447-MONOMER"/>
<organism evidence="6 7">
    <name type="scientific">Herpetosiphon aurantiacus (strain ATCC 23779 / DSM 785 / 114-95)</name>
    <dbReference type="NCBI Taxonomy" id="316274"/>
    <lineage>
        <taxon>Bacteria</taxon>
        <taxon>Bacillati</taxon>
        <taxon>Chloroflexota</taxon>
        <taxon>Chloroflexia</taxon>
        <taxon>Herpetosiphonales</taxon>
        <taxon>Herpetosiphonaceae</taxon>
        <taxon>Herpetosiphon</taxon>
    </lineage>
</organism>
<dbReference type="GO" id="GO:0003700">
    <property type="term" value="F:DNA-binding transcription factor activity"/>
    <property type="evidence" value="ECO:0007669"/>
    <property type="project" value="TreeGrafter"/>
</dbReference>
<dbReference type="InterPro" id="IPR025996">
    <property type="entry name" value="MT1864/Rv1816-like_C"/>
</dbReference>
<keyword evidence="7" id="KW-1185">Reference proteome</keyword>
<dbReference type="HOGENOM" id="CLU_069356_40_3_0"/>
<dbReference type="SUPFAM" id="SSF48498">
    <property type="entry name" value="Tetracyclin repressor-like, C-terminal domain"/>
    <property type="match status" value="1"/>
</dbReference>
<evidence type="ECO:0000256" key="3">
    <source>
        <dbReference type="ARBA" id="ARBA00023163"/>
    </source>
</evidence>
<dbReference type="Proteomes" id="UP000000787">
    <property type="component" value="Chromosome"/>
</dbReference>
<evidence type="ECO:0000313" key="7">
    <source>
        <dbReference type="Proteomes" id="UP000000787"/>
    </source>
</evidence>
<dbReference type="SUPFAM" id="SSF46689">
    <property type="entry name" value="Homeodomain-like"/>
    <property type="match status" value="1"/>
</dbReference>
<gene>
    <name evidence="6" type="ordered locus">Haur_1425</name>
</gene>
<dbReference type="PANTHER" id="PTHR30055">
    <property type="entry name" value="HTH-TYPE TRANSCRIPTIONAL REGULATOR RUTR"/>
    <property type="match status" value="1"/>
</dbReference>
<dbReference type="Pfam" id="PF00440">
    <property type="entry name" value="TetR_N"/>
    <property type="match status" value="1"/>
</dbReference>
<dbReference type="AlphaFoldDB" id="A9B3A6"/>
<dbReference type="STRING" id="316274.Haur_1425"/>
<evidence type="ECO:0000256" key="4">
    <source>
        <dbReference type="PROSITE-ProRule" id="PRU00335"/>
    </source>
</evidence>
<dbReference type="InParanoid" id="A9B3A6"/>
<dbReference type="InterPro" id="IPR036271">
    <property type="entry name" value="Tet_transcr_reg_TetR-rel_C_sf"/>
</dbReference>
<dbReference type="InterPro" id="IPR009057">
    <property type="entry name" value="Homeodomain-like_sf"/>
</dbReference>
<dbReference type="EMBL" id="CP000875">
    <property type="protein sequence ID" value="ABX04069.1"/>
    <property type="molecule type" value="Genomic_DNA"/>
</dbReference>
<dbReference type="eggNOG" id="COG1309">
    <property type="taxonomic scope" value="Bacteria"/>
</dbReference>